<dbReference type="EMBL" id="CP041345">
    <property type="protein sequence ID" value="QKG79668.1"/>
    <property type="molecule type" value="Genomic_DNA"/>
</dbReference>
<evidence type="ECO:0000313" key="3">
    <source>
        <dbReference type="Proteomes" id="UP000500961"/>
    </source>
</evidence>
<organism evidence="2 3">
    <name type="scientific">Tenuifilum thalassicum</name>
    <dbReference type="NCBI Taxonomy" id="2590900"/>
    <lineage>
        <taxon>Bacteria</taxon>
        <taxon>Pseudomonadati</taxon>
        <taxon>Bacteroidota</taxon>
        <taxon>Bacteroidia</taxon>
        <taxon>Bacteroidales</taxon>
        <taxon>Tenuifilaceae</taxon>
        <taxon>Tenuifilum</taxon>
    </lineage>
</organism>
<keyword evidence="3" id="KW-1185">Reference proteome</keyword>
<keyword evidence="1" id="KW-0472">Membrane</keyword>
<dbReference type="KEGG" id="ttz:FHG85_05135"/>
<sequence length="172" mass="20116">MSLDVHVKPAKSKGHIEIFLLHFVLMLIAMFVFLALIILIGGDFQWSVFWKYYITFIPLTVILPIIVAITTSLSYKRVDIHIAPTSHVNIDRLKDFLFSEDYIIVEKRENFMQFIRHKTIPRFLSLNFDKPTITINDDEVVVNVLKRLSLVLLPQLTMGKRFMLESEYKSND</sequence>
<dbReference type="AlphaFoldDB" id="A0A7D3XV70"/>
<evidence type="ECO:0000313" key="2">
    <source>
        <dbReference type="EMBL" id="QKG79668.1"/>
    </source>
</evidence>
<evidence type="ECO:0000256" key="1">
    <source>
        <dbReference type="SAM" id="Phobius"/>
    </source>
</evidence>
<protein>
    <submittedName>
        <fullName evidence="2">Uncharacterized protein</fullName>
    </submittedName>
</protein>
<name>A0A7D3XV70_9BACT</name>
<proteinExistence type="predicted"/>
<dbReference type="Proteomes" id="UP000500961">
    <property type="component" value="Chromosome"/>
</dbReference>
<feature type="transmembrane region" description="Helical" evidence="1">
    <location>
        <begin position="52"/>
        <end position="75"/>
    </location>
</feature>
<dbReference type="RefSeq" id="WP_173073653.1">
    <property type="nucleotide sequence ID" value="NZ_CP041345.1"/>
</dbReference>
<reference evidence="2 3" key="1">
    <citation type="submission" date="2019-07" db="EMBL/GenBank/DDBJ databases">
        <title>Thalassofilum flectens gen. nov., sp. nov., a novel moderate thermophilic anaerobe from a shallow sea hot spring in Kunashir Island (Russia), representing a new family in the order Bacteroidales, and proposal of Thalassofilacea fam. nov.</title>
        <authorList>
            <person name="Kochetkova T.V."/>
            <person name="Podosokorskaya O.A."/>
            <person name="Novikov A."/>
            <person name="Elcheninov A.G."/>
            <person name="Toshchakov S.V."/>
            <person name="Kublanov I.V."/>
        </authorList>
    </citation>
    <scope>NUCLEOTIDE SEQUENCE [LARGE SCALE GENOMIC DNA]</scope>
    <source>
        <strain evidence="2 3">38-H</strain>
    </source>
</reference>
<feature type="transmembrane region" description="Helical" evidence="1">
    <location>
        <begin position="18"/>
        <end position="40"/>
    </location>
</feature>
<keyword evidence="1" id="KW-0812">Transmembrane</keyword>
<gene>
    <name evidence="2" type="ORF">FHG85_05135</name>
</gene>
<accession>A0A7D3XV70</accession>
<keyword evidence="1" id="KW-1133">Transmembrane helix</keyword>